<dbReference type="Proteomes" id="UP000199120">
    <property type="component" value="Unassembled WGS sequence"/>
</dbReference>
<proteinExistence type="predicted"/>
<dbReference type="STRING" id="416943.SAMN05445871_5434"/>
<dbReference type="Gene3D" id="3.40.50.720">
    <property type="entry name" value="NAD(P)-binding Rossmann-like Domain"/>
    <property type="match status" value="1"/>
</dbReference>
<dbReference type="InterPro" id="IPR036291">
    <property type="entry name" value="NAD(P)-bd_dom_sf"/>
</dbReference>
<name>A0A1H7SB11_9BURK</name>
<dbReference type="EMBL" id="FOAJ01000011">
    <property type="protein sequence ID" value="SEL69673.1"/>
    <property type="molecule type" value="Genomic_DNA"/>
</dbReference>
<accession>A0A1H7SB11</accession>
<dbReference type="GO" id="GO:0016020">
    <property type="term" value="C:membrane"/>
    <property type="evidence" value="ECO:0007669"/>
    <property type="project" value="UniProtKB-SubCell"/>
</dbReference>
<dbReference type="PANTHER" id="PTHR14097:SF8">
    <property type="entry name" value="NAD(P)-BINDING DOMAIN-CONTAINING PROTEIN"/>
    <property type="match status" value="1"/>
</dbReference>
<evidence type="ECO:0000313" key="3">
    <source>
        <dbReference type="EMBL" id="SEL69673.1"/>
    </source>
</evidence>
<dbReference type="SUPFAM" id="SSF51735">
    <property type="entry name" value="NAD(P)-binding Rossmann-fold domains"/>
    <property type="match status" value="1"/>
</dbReference>
<dbReference type="AlphaFoldDB" id="A0A1H7SB11"/>
<dbReference type="PANTHER" id="PTHR14097">
    <property type="entry name" value="OXIDOREDUCTASE HTATIP2"/>
    <property type="match status" value="1"/>
</dbReference>
<organism evidence="3 4">
    <name type="scientific">Paraburkholderia caballeronis</name>
    <dbReference type="NCBI Taxonomy" id="416943"/>
    <lineage>
        <taxon>Bacteria</taxon>
        <taxon>Pseudomonadati</taxon>
        <taxon>Pseudomonadota</taxon>
        <taxon>Betaproteobacteria</taxon>
        <taxon>Burkholderiales</taxon>
        <taxon>Burkholderiaceae</taxon>
        <taxon>Paraburkholderia</taxon>
    </lineage>
</organism>
<dbReference type="InterPro" id="IPR001509">
    <property type="entry name" value="Epimerase_deHydtase"/>
</dbReference>
<reference evidence="4" key="1">
    <citation type="submission" date="2016-10" db="EMBL/GenBank/DDBJ databases">
        <authorList>
            <person name="Varghese N."/>
            <person name="Submissions S."/>
        </authorList>
    </citation>
    <scope>NUCLEOTIDE SEQUENCE [LARGE SCALE GENOMIC DNA]</scope>
    <source>
        <strain evidence="4">LMG 26416</strain>
    </source>
</reference>
<gene>
    <name evidence="3" type="ORF">SAMN05192542_111193</name>
</gene>
<comment type="subcellular location">
    <subcellularLocation>
        <location evidence="1">Membrane</location>
    </subcellularLocation>
</comment>
<dbReference type="Pfam" id="PF01370">
    <property type="entry name" value="Epimerase"/>
    <property type="match status" value="1"/>
</dbReference>
<keyword evidence="4" id="KW-1185">Reference proteome</keyword>
<evidence type="ECO:0000259" key="2">
    <source>
        <dbReference type="Pfam" id="PF01370"/>
    </source>
</evidence>
<sequence length="232" mass="25052">MMNVLLFGATGMVGQGVLRECLLADDVARVVTIGRRASGVQHPKLREIVQSDLLDYRALEDELRDIDACFFCLGMSSIGKDEADYVRVTFDITLAAARALVRANPRAKFVYVSGAGADSTGGGPRMWARVRGRTENALLAMPFASVCVFRPGVIQPLYGARSKTPLYHLFYVAFAPLFPLLRLLIPKQVSSTASIGKAMLEIARHGAPKAILDTPDINEVANGAMNGDVRAA</sequence>
<feature type="domain" description="NAD-dependent epimerase/dehydratase" evidence="2">
    <location>
        <begin position="4"/>
        <end position="114"/>
    </location>
</feature>
<evidence type="ECO:0000313" key="4">
    <source>
        <dbReference type="Proteomes" id="UP000199120"/>
    </source>
</evidence>
<protein>
    <submittedName>
        <fullName evidence="3">NAD(P)H-binding</fullName>
    </submittedName>
</protein>
<evidence type="ECO:0000256" key="1">
    <source>
        <dbReference type="ARBA" id="ARBA00004370"/>
    </source>
</evidence>